<accession>A0ABV0U8H4</accession>
<keyword evidence="2" id="KW-1185">Reference proteome</keyword>
<organism evidence="1 2">
    <name type="scientific">Ilyodon furcidens</name>
    <name type="common">goldbreast splitfin</name>
    <dbReference type="NCBI Taxonomy" id="33524"/>
    <lineage>
        <taxon>Eukaryota</taxon>
        <taxon>Metazoa</taxon>
        <taxon>Chordata</taxon>
        <taxon>Craniata</taxon>
        <taxon>Vertebrata</taxon>
        <taxon>Euteleostomi</taxon>
        <taxon>Actinopterygii</taxon>
        <taxon>Neopterygii</taxon>
        <taxon>Teleostei</taxon>
        <taxon>Neoteleostei</taxon>
        <taxon>Acanthomorphata</taxon>
        <taxon>Ovalentaria</taxon>
        <taxon>Atherinomorphae</taxon>
        <taxon>Cyprinodontiformes</taxon>
        <taxon>Goodeidae</taxon>
        <taxon>Ilyodon</taxon>
    </lineage>
</organism>
<proteinExistence type="predicted"/>
<protein>
    <submittedName>
        <fullName evidence="1">Uncharacterized protein</fullName>
    </submittedName>
</protein>
<sequence>MLISSSLCSSFPAAGICNYSKQNQHFATFKVSGAKIMRRAVRGEVKVMRMLLVLKWKCDQCLWKDVDVKQHVDSTGGKCDISLKNERVWGEGGRLSTRRTLLPNNLKKRLSGSFLEDVDVLQANCRFLVDEPANVFQPLRKPWGFILLSSWRSSGYS</sequence>
<evidence type="ECO:0000313" key="2">
    <source>
        <dbReference type="Proteomes" id="UP001482620"/>
    </source>
</evidence>
<comment type="caution">
    <text evidence="1">The sequence shown here is derived from an EMBL/GenBank/DDBJ whole genome shotgun (WGS) entry which is preliminary data.</text>
</comment>
<dbReference type="Proteomes" id="UP001482620">
    <property type="component" value="Unassembled WGS sequence"/>
</dbReference>
<name>A0ABV0U8H4_9TELE</name>
<evidence type="ECO:0000313" key="1">
    <source>
        <dbReference type="EMBL" id="MEQ2240007.1"/>
    </source>
</evidence>
<reference evidence="1 2" key="1">
    <citation type="submission" date="2021-06" db="EMBL/GenBank/DDBJ databases">
        <authorList>
            <person name="Palmer J.M."/>
        </authorList>
    </citation>
    <scope>NUCLEOTIDE SEQUENCE [LARGE SCALE GENOMIC DNA]</scope>
    <source>
        <strain evidence="2">if_2019</strain>
        <tissue evidence="1">Muscle</tissue>
    </source>
</reference>
<gene>
    <name evidence="1" type="ORF">ILYODFUR_010480</name>
</gene>
<dbReference type="EMBL" id="JAHRIQ010058689">
    <property type="protein sequence ID" value="MEQ2240007.1"/>
    <property type="molecule type" value="Genomic_DNA"/>
</dbReference>